<evidence type="ECO:0000256" key="2">
    <source>
        <dbReference type="ARBA" id="ARBA00022692"/>
    </source>
</evidence>
<dbReference type="InterPro" id="IPR026841">
    <property type="entry name" value="Aur1/Ipt1"/>
</dbReference>
<evidence type="ECO:0000313" key="8">
    <source>
        <dbReference type="Proteomes" id="UP000183015"/>
    </source>
</evidence>
<evidence type="ECO:0000256" key="5">
    <source>
        <dbReference type="SAM" id="Phobius"/>
    </source>
</evidence>
<sequence>MQNLTLDWQSAGTLAVAAFGASLAARRVGSPSPRRVNVGLVLREAATVIALFAVWQYAGQLSVMSTDGAFSRGQAIWDAERWLHLPSEATLQNWVLPHPWLAQAANYYYASMHFGAVIVMLVWLFLRHRQAYPWVRMSLVLVTAWSLLVQLIPVAPPRLLPGSGMADLAVQYGQSVYGTTIGGLQADSYSAMPSVHVAWCVLVAVAVIKVSSSRWRWLVIAHPLLTVAVVVVTANHYWLDGVAAIALLLLAYLVQWYAARLRAAYLLRHALAGEAEAPLGSPPAPVRSVSGRGD</sequence>
<dbReference type="InterPro" id="IPR052185">
    <property type="entry name" value="IPC_Synthase-Related"/>
</dbReference>
<evidence type="ECO:0000256" key="4">
    <source>
        <dbReference type="ARBA" id="ARBA00023136"/>
    </source>
</evidence>
<dbReference type="EMBL" id="FOAZ01000004">
    <property type="protein sequence ID" value="SEK85123.1"/>
    <property type="molecule type" value="Genomic_DNA"/>
</dbReference>
<proteinExistence type="predicted"/>
<keyword evidence="2 5" id="KW-0812">Transmembrane</keyword>
<accession>A0A1H7KE35</accession>
<dbReference type="OrthoDB" id="5241565at2"/>
<dbReference type="RefSeq" id="WP_052438259.1">
    <property type="nucleotide sequence ID" value="NZ_BBPN01000001.1"/>
</dbReference>
<organism evidence="7 8">
    <name type="scientific">Streptacidiphilus jiangxiensis</name>
    <dbReference type="NCBI Taxonomy" id="235985"/>
    <lineage>
        <taxon>Bacteria</taxon>
        <taxon>Bacillati</taxon>
        <taxon>Actinomycetota</taxon>
        <taxon>Actinomycetes</taxon>
        <taxon>Kitasatosporales</taxon>
        <taxon>Streptomycetaceae</taxon>
        <taxon>Streptacidiphilus</taxon>
    </lineage>
</organism>
<dbReference type="PANTHER" id="PTHR31310:SF7">
    <property type="entry name" value="PA-PHOSPHATASE RELATED-FAMILY PROTEIN DDB_G0268928"/>
    <property type="match status" value="1"/>
</dbReference>
<keyword evidence="4 5" id="KW-0472">Membrane</keyword>
<dbReference type="Proteomes" id="UP000183015">
    <property type="component" value="Unassembled WGS sequence"/>
</dbReference>
<feature type="domain" description="Inositolphosphotransferase Aur1/Ipt1" evidence="6">
    <location>
        <begin position="75"/>
        <end position="253"/>
    </location>
</feature>
<name>A0A1H7KE35_STRJI</name>
<feature type="transmembrane region" description="Helical" evidence="5">
    <location>
        <begin position="138"/>
        <end position="155"/>
    </location>
</feature>
<dbReference type="STRING" id="235985.SAMN05414137_1044"/>
<keyword evidence="3 5" id="KW-1133">Transmembrane helix</keyword>
<protein>
    <submittedName>
        <fullName evidence="7">PAP2 superfamily protein</fullName>
    </submittedName>
</protein>
<reference evidence="8" key="1">
    <citation type="submission" date="2016-10" db="EMBL/GenBank/DDBJ databases">
        <authorList>
            <person name="Varghese N."/>
        </authorList>
    </citation>
    <scope>NUCLEOTIDE SEQUENCE [LARGE SCALE GENOMIC DNA]</scope>
    <source>
        <strain evidence="8">DSM 45096 / BCRC 16803 / CGMCC 4.1857 / CIP 109030 / JCM 12277 / KCTC 19219 / NBRC 100920 / 33214</strain>
    </source>
</reference>
<feature type="transmembrane region" description="Helical" evidence="5">
    <location>
        <begin position="6"/>
        <end position="25"/>
    </location>
</feature>
<dbReference type="GO" id="GO:0016020">
    <property type="term" value="C:membrane"/>
    <property type="evidence" value="ECO:0007669"/>
    <property type="project" value="UniProtKB-SubCell"/>
</dbReference>
<dbReference type="eggNOG" id="COG3266">
    <property type="taxonomic scope" value="Bacteria"/>
</dbReference>
<evidence type="ECO:0000259" key="6">
    <source>
        <dbReference type="Pfam" id="PF14378"/>
    </source>
</evidence>
<dbReference type="PANTHER" id="PTHR31310">
    <property type="match status" value="1"/>
</dbReference>
<gene>
    <name evidence="7" type="ORF">SAMN05414137_1044</name>
</gene>
<keyword evidence="8" id="KW-1185">Reference proteome</keyword>
<dbReference type="CDD" id="cd03386">
    <property type="entry name" value="PAP2_Aur1_like"/>
    <property type="match status" value="1"/>
</dbReference>
<feature type="transmembrane region" description="Helical" evidence="5">
    <location>
        <begin position="241"/>
        <end position="259"/>
    </location>
</feature>
<feature type="transmembrane region" description="Helical" evidence="5">
    <location>
        <begin position="189"/>
        <end position="208"/>
    </location>
</feature>
<evidence type="ECO:0000256" key="1">
    <source>
        <dbReference type="ARBA" id="ARBA00004141"/>
    </source>
</evidence>
<feature type="transmembrane region" description="Helical" evidence="5">
    <location>
        <begin position="215"/>
        <end position="235"/>
    </location>
</feature>
<evidence type="ECO:0000256" key="3">
    <source>
        <dbReference type="ARBA" id="ARBA00022989"/>
    </source>
</evidence>
<feature type="transmembrane region" description="Helical" evidence="5">
    <location>
        <begin position="107"/>
        <end position="126"/>
    </location>
</feature>
<feature type="transmembrane region" description="Helical" evidence="5">
    <location>
        <begin position="37"/>
        <end position="58"/>
    </location>
</feature>
<comment type="subcellular location">
    <subcellularLocation>
        <location evidence="1">Membrane</location>
        <topology evidence="1">Multi-pass membrane protein</topology>
    </subcellularLocation>
</comment>
<dbReference type="AlphaFoldDB" id="A0A1H7KE35"/>
<dbReference type="Pfam" id="PF14378">
    <property type="entry name" value="PAP2_3"/>
    <property type="match status" value="1"/>
</dbReference>
<evidence type="ECO:0000313" key="7">
    <source>
        <dbReference type="EMBL" id="SEK85123.1"/>
    </source>
</evidence>